<dbReference type="PROSITE" id="PS51257">
    <property type="entry name" value="PROKAR_LIPOPROTEIN"/>
    <property type="match status" value="1"/>
</dbReference>
<feature type="compositionally biased region" description="Basic and acidic residues" evidence="10">
    <location>
        <begin position="83"/>
        <end position="99"/>
    </location>
</feature>
<evidence type="ECO:0000313" key="14">
    <source>
        <dbReference type="Ensembl" id="ENSCSRP00000028154.1"/>
    </source>
</evidence>
<name>A0A8C3TE06_CHESE</name>
<evidence type="ECO:0000256" key="2">
    <source>
        <dbReference type="ARBA" id="ARBA00022536"/>
    </source>
</evidence>
<feature type="region of interest" description="Disordered" evidence="10">
    <location>
        <begin position="40"/>
        <end position="71"/>
    </location>
</feature>
<protein>
    <submittedName>
        <fullName evidence="14">Amphiregulin</fullName>
    </submittedName>
</protein>
<dbReference type="PANTHER" id="PTHR10740">
    <property type="entry name" value="TRANSFORMING GROWTH FACTOR ALPHA"/>
    <property type="match status" value="1"/>
</dbReference>
<dbReference type="Proteomes" id="UP000694403">
    <property type="component" value="Unplaced"/>
</dbReference>
<dbReference type="SUPFAM" id="SSF57196">
    <property type="entry name" value="EGF/Laminin"/>
    <property type="match status" value="1"/>
</dbReference>
<evidence type="ECO:0000256" key="10">
    <source>
        <dbReference type="SAM" id="MobiDB-lite"/>
    </source>
</evidence>
<evidence type="ECO:0000256" key="12">
    <source>
        <dbReference type="SAM" id="SignalP"/>
    </source>
</evidence>
<keyword evidence="7 11" id="KW-0472">Membrane</keyword>
<evidence type="ECO:0000256" key="9">
    <source>
        <dbReference type="PROSITE-ProRule" id="PRU00076"/>
    </source>
</evidence>
<dbReference type="PROSITE" id="PS50026">
    <property type="entry name" value="EGF_3"/>
    <property type="match status" value="1"/>
</dbReference>
<evidence type="ECO:0000256" key="1">
    <source>
        <dbReference type="ARBA" id="ARBA00004167"/>
    </source>
</evidence>
<feature type="domain" description="EGF-like" evidence="13">
    <location>
        <begin position="114"/>
        <end position="154"/>
    </location>
</feature>
<dbReference type="GO" id="GO:0008083">
    <property type="term" value="F:growth factor activity"/>
    <property type="evidence" value="ECO:0007669"/>
    <property type="project" value="UniProtKB-KW"/>
</dbReference>
<keyword evidence="15" id="KW-1185">Reference proteome</keyword>
<dbReference type="GO" id="GO:0005154">
    <property type="term" value="F:epidermal growth factor receptor binding"/>
    <property type="evidence" value="ECO:0007669"/>
    <property type="project" value="TreeGrafter"/>
</dbReference>
<keyword evidence="6" id="KW-0339">Growth factor</keyword>
<keyword evidence="3 11" id="KW-0812">Transmembrane</keyword>
<accession>A0A8C3TE06</accession>
<reference evidence="14" key="1">
    <citation type="submission" date="2025-08" db="UniProtKB">
        <authorList>
            <consortium name="Ensembl"/>
        </authorList>
    </citation>
    <scope>IDENTIFICATION</scope>
</reference>
<sequence>MPMRALLLLCALAWLAGCQPAAGLGLNATEQEGNVPMVWDRSVDGSTVPSGIDYEDAEEDEEEEEDPAVPMYIVDDSIRVEPVIKPKQTKTDREKNPDKTKRKRNKGRKNKKKKVTPCEAEYKNFCIHGECKYLEDLKAVVCKCHQDYFGERCGEQFMKTRKGNDIGNYSTTVLVVVAVLLSSISFIAIVVIVILQVRKTYPRYEEKEERKKLRQENGNGHVGV</sequence>
<evidence type="ECO:0000256" key="7">
    <source>
        <dbReference type="ARBA" id="ARBA00023136"/>
    </source>
</evidence>
<dbReference type="AlphaFoldDB" id="A0A8C3TE06"/>
<evidence type="ECO:0000256" key="5">
    <source>
        <dbReference type="ARBA" id="ARBA00022989"/>
    </source>
</evidence>
<comment type="caution">
    <text evidence="9">Lacks conserved residue(s) required for the propagation of feature annotation.</text>
</comment>
<dbReference type="FunFam" id="2.10.25.10:FF:000158">
    <property type="entry name" value="proheparin-binding EGF-like growth factor"/>
    <property type="match status" value="1"/>
</dbReference>
<reference evidence="14" key="2">
    <citation type="submission" date="2025-09" db="UniProtKB">
        <authorList>
            <consortium name="Ensembl"/>
        </authorList>
    </citation>
    <scope>IDENTIFICATION</scope>
</reference>
<dbReference type="GO" id="GO:0005615">
    <property type="term" value="C:extracellular space"/>
    <property type="evidence" value="ECO:0007669"/>
    <property type="project" value="TreeGrafter"/>
</dbReference>
<evidence type="ECO:0000256" key="3">
    <source>
        <dbReference type="ARBA" id="ARBA00022692"/>
    </source>
</evidence>
<dbReference type="InterPro" id="IPR000742">
    <property type="entry name" value="EGF"/>
</dbReference>
<comment type="subcellular location">
    <subcellularLocation>
        <location evidence="1">Membrane</location>
        <topology evidence="1">Single-pass membrane protein</topology>
    </subcellularLocation>
</comment>
<feature type="compositionally biased region" description="Acidic residues" evidence="10">
    <location>
        <begin position="53"/>
        <end position="67"/>
    </location>
</feature>
<dbReference type="PANTHER" id="PTHR10740:SF12">
    <property type="entry name" value="AMPHIREGULIN"/>
    <property type="match status" value="1"/>
</dbReference>
<evidence type="ECO:0000259" key="13">
    <source>
        <dbReference type="PROSITE" id="PS50026"/>
    </source>
</evidence>
<dbReference type="Ensembl" id="ENSCSRT00000029303.1">
    <property type="protein sequence ID" value="ENSCSRP00000028154.1"/>
    <property type="gene ID" value="ENSCSRG00000020754.1"/>
</dbReference>
<feature type="transmembrane region" description="Helical" evidence="11">
    <location>
        <begin position="173"/>
        <end position="195"/>
    </location>
</feature>
<keyword evidence="5 11" id="KW-1133">Transmembrane helix</keyword>
<feature type="region of interest" description="Disordered" evidence="10">
    <location>
        <begin position="83"/>
        <end position="113"/>
    </location>
</feature>
<feature type="chain" id="PRO_5034957094" evidence="12">
    <location>
        <begin position="24"/>
        <end position="224"/>
    </location>
</feature>
<keyword evidence="4 12" id="KW-0732">Signal</keyword>
<dbReference type="GO" id="GO:0008284">
    <property type="term" value="P:positive regulation of cell population proliferation"/>
    <property type="evidence" value="ECO:0007669"/>
    <property type="project" value="TreeGrafter"/>
</dbReference>
<evidence type="ECO:0000313" key="15">
    <source>
        <dbReference type="Proteomes" id="UP000694403"/>
    </source>
</evidence>
<evidence type="ECO:0000256" key="6">
    <source>
        <dbReference type="ARBA" id="ARBA00023030"/>
    </source>
</evidence>
<dbReference type="Gene3D" id="2.10.25.10">
    <property type="entry name" value="Laminin"/>
    <property type="match status" value="1"/>
</dbReference>
<keyword evidence="8 9" id="KW-1015">Disulfide bond</keyword>
<organism evidence="14 15">
    <name type="scientific">Chelydra serpentina</name>
    <name type="common">Snapping turtle</name>
    <name type="synonym">Testudo serpentina</name>
    <dbReference type="NCBI Taxonomy" id="8475"/>
    <lineage>
        <taxon>Eukaryota</taxon>
        <taxon>Metazoa</taxon>
        <taxon>Chordata</taxon>
        <taxon>Craniata</taxon>
        <taxon>Vertebrata</taxon>
        <taxon>Euteleostomi</taxon>
        <taxon>Archelosauria</taxon>
        <taxon>Testudinata</taxon>
        <taxon>Testudines</taxon>
        <taxon>Cryptodira</taxon>
        <taxon>Durocryptodira</taxon>
        <taxon>Americhelydia</taxon>
        <taxon>Chelydroidea</taxon>
        <taxon>Chelydridae</taxon>
        <taxon>Chelydra</taxon>
    </lineage>
</organism>
<dbReference type="GO" id="GO:0016020">
    <property type="term" value="C:membrane"/>
    <property type="evidence" value="ECO:0007669"/>
    <property type="project" value="UniProtKB-SubCell"/>
</dbReference>
<keyword evidence="2 9" id="KW-0245">EGF-like domain</keyword>
<evidence type="ECO:0000256" key="11">
    <source>
        <dbReference type="SAM" id="Phobius"/>
    </source>
</evidence>
<dbReference type="GO" id="GO:0007173">
    <property type="term" value="P:epidermal growth factor receptor signaling pathway"/>
    <property type="evidence" value="ECO:0007669"/>
    <property type="project" value="TreeGrafter"/>
</dbReference>
<proteinExistence type="predicted"/>
<dbReference type="PROSITE" id="PS00022">
    <property type="entry name" value="EGF_1"/>
    <property type="match status" value="1"/>
</dbReference>
<evidence type="ECO:0000256" key="4">
    <source>
        <dbReference type="ARBA" id="ARBA00022729"/>
    </source>
</evidence>
<evidence type="ECO:0000256" key="8">
    <source>
        <dbReference type="ARBA" id="ARBA00023157"/>
    </source>
</evidence>
<feature type="disulfide bond" evidence="9">
    <location>
        <begin position="144"/>
        <end position="153"/>
    </location>
</feature>
<feature type="compositionally biased region" description="Basic residues" evidence="10">
    <location>
        <begin position="100"/>
        <end position="113"/>
    </location>
</feature>
<feature type="signal peptide" evidence="12">
    <location>
        <begin position="1"/>
        <end position="23"/>
    </location>
</feature>